<protein>
    <submittedName>
        <fullName evidence="1">Uncharacterized protein</fullName>
    </submittedName>
</protein>
<dbReference type="EMBL" id="LR796220">
    <property type="protein sequence ID" value="CAB4128956.1"/>
    <property type="molecule type" value="Genomic_DNA"/>
</dbReference>
<organism evidence="1">
    <name type="scientific">uncultured Caudovirales phage</name>
    <dbReference type="NCBI Taxonomy" id="2100421"/>
    <lineage>
        <taxon>Viruses</taxon>
        <taxon>Duplodnaviria</taxon>
        <taxon>Heunggongvirae</taxon>
        <taxon>Uroviricota</taxon>
        <taxon>Caudoviricetes</taxon>
        <taxon>Peduoviridae</taxon>
        <taxon>Maltschvirus</taxon>
        <taxon>Maltschvirus maltsch</taxon>
    </lineage>
</organism>
<evidence type="ECO:0000313" key="2">
    <source>
        <dbReference type="EMBL" id="CAB5219246.1"/>
    </source>
</evidence>
<dbReference type="EMBL" id="LR798276">
    <property type="protein sequence ID" value="CAB5219246.1"/>
    <property type="molecule type" value="Genomic_DNA"/>
</dbReference>
<accession>A0A6J5L6Q3</accession>
<reference evidence="1" key="1">
    <citation type="submission" date="2020-04" db="EMBL/GenBank/DDBJ databases">
        <authorList>
            <person name="Chiriac C."/>
            <person name="Salcher M."/>
            <person name="Ghai R."/>
            <person name="Kavagutti S V."/>
        </authorList>
    </citation>
    <scope>NUCLEOTIDE SEQUENCE</scope>
</reference>
<sequence>MSERSLAYMVENELDFTRGPISGVNNYPEPWHIRQYQVMYRGKPLATVSYEMVQEYWGDINCERVVTTRKGLRVDELFALALIRKALHEDSE</sequence>
<proteinExistence type="predicted"/>
<evidence type="ECO:0000313" key="1">
    <source>
        <dbReference type="EMBL" id="CAB4128956.1"/>
    </source>
</evidence>
<gene>
    <name evidence="1" type="ORF">UFOVP110_118</name>
    <name evidence="2" type="ORF">UFOVP223_46</name>
</gene>
<name>A0A6J5L6Q3_9CAUD</name>